<name>A0A0L8FRS7_OCTBM</name>
<accession>A0A0L8FRS7</accession>
<dbReference type="AlphaFoldDB" id="A0A0L8FRS7"/>
<keyword evidence="1" id="KW-1133">Transmembrane helix</keyword>
<keyword evidence="1" id="KW-0472">Membrane</keyword>
<keyword evidence="1" id="KW-0812">Transmembrane</keyword>
<sequence>MFHLNYFSPHPNIYLYIHKLISLKNVYVLVHERVGEKIAFLKKYFFYKLFSMPPPTLFPLLTVFLCLGWFAPTSFF</sequence>
<protein>
    <submittedName>
        <fullName evidence="2">Uncharacterized protein</fullName>
    </submittedName>
</protein>
<reference evidence="2" key="1">
    <citation type="submission" date="2015-07" db="EMBL/GenBank/DDBJ databases">
        <title>MeaNS - Measles Nucleotide Surveillance Program.</title>
        <authorList>
            <person name="Tran T."/>
            <person name="Druce J."/>
        </authorList>
    </citation>
    <scope>NUCLEOTIDE SEQUENCE</scope>
    <source>
        <strain evidence="2">UCB-OBI-ISO-001</strain>
        <tissue evidence="2">Gonad</tissue>
    </source>
</reference>
<evidence type="ECO:0000256" key="1">
    <source>
        <dbReference type="SAM" id="Phobius"/>
    </source>
</evidence>
<gene>
    <name evidence="2" type="ORF">OCBIM_22009788mg</name>
</gene>
<feature type="transmembrane region" description="Helical" evidence="1">
    <location>
        <begin position="50"/>
        <end position="71"/>
    </location>
</feature>
<organism evidence="2">
    <name type="scientific">Octopus bimaculoides</name>
    <name type="common">California two-spotted octopus</name>
    <dbReference type="NCBI Taxonomy" id="37653"/>
    <lineage>
        <taxon>Eukaryota</taxon>
        <taxon>Metazoa</taxon>
        <taxon>Spiralia</taxon>
        <taxon>Lophotrochozoa</taxon>
        <taxon>Mollusca</taxon>
        <taxon>Cephalopoda</taxon>
        <taxon>Coleoidea</taxon>
        <taxon>Octopodiformes</taxon>
        <taxon>Octopoda</taxon>
        <taxon>Incirrata</taxon>
        <taxon>Octopodidae</taxon>
        <taxon>Octopus</taxon>
    </lineage>
</organism>
<proteinExistence type="predicted"/>
<evidence type="ECO:0000313" key="2">
    <source>
        <dbReference type="EMBL" id="KOF67358.1"/>
    </source>
</evidence>
<dbReference type="EMBL" id="KQ427132">
    <property type="protein sequence ID" value="KOF67358.1"/>
    <property type="molecule type" value="Genomic_DNA"/>
</dbReference>